<evidence type="ECO:0000313" key="1">
    <source>
        <dbReference type="EMBL" id="ANE45754.1"/>
    </source>
</evidence>
<organism evidence="1 2">
    <name type="scientific">Paenibacillus swuensis</name>
    <dbReference type="NCBI Taxonomy" id="1178515"/>
    <lineage>
        <taxon>Bacteria</taxon>
        <taxon>Bacillati</taxon>
        <taxon>Bacillota</taxon>
        <taxon>Bacilli</taxon>
        <taxon>Bacillales</taxon>
        <taxon>Paenibacillaceae</taxon>
        <taxon>Paenibacillus</taxon>
    </lineage>
</organism>
<dbReference type="EMBL" id="CP011388">
    <property type="protein sequence ID" value="ANE45754.1"/>
    <property type="molecule type" value="Genomic_DNA"/>
</dbReference>
<protein>
    <recommendedName>
        <fullName evidence="3">Extradiol ring-cleavage dioxygenase class III enzyme subunit B domain-containing protein</fullName>
    </recommendedName>
</protein>
<keyword evidence="2" id="KW-1185">Reference proteome</keyword>
<dbReference type="AlphaFoldDB" id="A0A172TFS3"/>
<sequence length="61" mass="6734">MISPLFIAHGSPMMAIEDNACALFLQEYGRTLKPKAIVLFSAHWESGVTTISSSDEVYETK</sequence>
<dbReference type="STRING" id="1178515.SY83_04950"/>
<reference evidence="1 2" key="1">
    <citation type="submission" date="2015-01" db="EMBL/GenBank/DDBJ databases">
        <title>Paenibacillus swuensis/DY6/whole genome sequencing.</title>
        <authorList>
            <person name="Kim M.K."/>
            <person name="Srinivasan S."/>
            <person name="Lee J.-J."/>
        </authorList>
    </citation>
    <scope>NUCLEOTIDE SEQUENCE [LARGE SCALE GENOMIC DNA]</scope>
    <source>
        <strain evidence="1 2">DY6</strain>
    </source>
</reference>
<evidence type="ECO:0000313" key="2">
    <source>
        <dbReference type="Proteomes" id="UP000076927"/>
    </source>
</evidence>
<proteinExistence type="predicted"/>
<dbReference type="Gene3D" id="3.40.830.10">
    <property type="entry name" value="LigB-like"/>
    <property type="match status" value="1"/>
</dbReference>
<name>A0A172TFS3_9BACL</name>
<gene>
    <name evidence="1" type="ORF">SY83_04950</name>
</gene>
<dbReference type="SUPFAM" id="SSF53213">
    <property type="entry name" value="LigB-like"/>
    <property type="match status" value="1"/>
</dbReference>
<dbReference type="Proteomes" id="UP000076927">
    <property type="component" value="Chromosome"/>
</dbReference>
<accession>A0A172TFS3</accession>
<evidence type="ECO:0008006" key="3">
    <source>
        <dbReference type="Google" id="ProtNLM"/>
    </source>
</evidence>
<dbReference type="OrthoDB" id="2991469at2"/>
<dbReference type="PATRIC" id="fig|1178515.4.peg.1003"/>
<dbReference type="KEGG" id="pswu:SY83_04950"/>